<dbReference type="CDD" id="cd18774">
    <property type="entry name" value="PDC2_HK_sensor"/>
    <property type="match status" value="1"/>
</dbReference>
<name>A0A4Y9T4Q1_9BURK</name>
<keyword evidence="2" id="KW-0812">Transmembrane</keyword>
<keyword evidence="2" id="KW-0472">Membrane</keyword>
<dbReference type="OrthoDB" id="9814866at2"/>
<dbReference type="NCBIfam" id="TIGR00254">
    <property type="entry name" value="GGDEF"/>
    <property type="match status" value="1"/>
</dbReference>
<dbReference type="InterPro" id="IPR052163">
    <property type="entry name" value="DGC-Regulatory_Protein"/>
</dbReference>
<dbReference type="SUPFAM" id="SSF55073">
    <property type="entry name" value="Nucleotide cyclase"/>
    <property type="match status" value="1"/>
</dbReference>
<evidence type="ECO:0000256" key="2">
    <source>
        <dbReference type="SAM" id="Phobius"/>
    </source>
</evidence>
<dbReference type="SMART" id="SM00267">
    <property type="entry name" value="GGDEF"/>
    <property type="match status" value="1"/>
</dbReference>
<feature type="domain" description="GGDEF" evidence="3">
    <location>
        <begin position="439"/>
        <end position="573"/>
    </location>
</feature>
<dbReference type="AlphaFoldDB" id="A0A4Y9T4Q1"/>
<dbReference type="PANTHER" id="PTHR46663">
    <property type="entry name" value="DIGUANYLATE CYCLASE DGCT-RELATED"/>
    <property type="match status" value="1"/>
</dbReference>
<dbReference type="PANTHER" id="PTHR46663:SF2">
    <property type="entry name" value="GGDEF DOMAIN-CONTAINING PROTEIN"/>
    <property type="match status" value="1"/>
</dbReference>
<dbReference type="EMBL" id="SPUM01000023">
    <property type="protein sequence ID" value="TFW34657.1"/>
    <property type="molecule type" value="Genomic_DNA"/>
</dbReference>
<sequence>MRHETAPIEPRVSSQSFGLATLVKSGICAAVGLTVLLQFFLVEHFNLNSAETQARLQLLQLSWQMRDSLNRVIARTIGEVRLMSELDQVRQARRPEDVRPVLKSLQNSFPDYAWIGIAGPDGKVFAATDGLLEQVDVSMRPWFSQGMKGLHTSDYHPAVLLGNLLKSSSPEPLRFVDVAGPIKDENGIVRGVLTVHLSWDWARRRARNLLVPALREYGAELLVVRDDGVVVLGPEPMLEKKLATESLSRAQRGETGSTRETWPDGKVYLTGYTQTGLDGESPALRWSVLVRQPEEVAMAGPHALGRWMLVASVLLGIALAAIGALLVRRYLTGPILMLSGAIETAVQDGAGVRGKEIPLVDGFHEAQVLSHALRDLVQREDEQRRALEAMNEQLESTVAERTAELRKLLMHDGLTGLPNRRALMQALPEAMRRADRLGKPCAVIFLDMDGFKTVNDTYGHEEGDELLRQFGARIAQAVRKTDMVARLAGDEFVAILELLADRADAEEKAHRLLPVLREPYVLKTATVVVGASIGVAVHQPGNARDLDALLSRADHAMYAAKRAGKNRLVVDSA</sequence>
<protein>
    <submittedName>
        <fullName evidence="4">Diguanylate cyclase</fullName>
    </submittedName>
</protein>
<dbReference type="InterPro" id="IPR043128">
    <property type="entry name" value="Rev_trsase/Diguanyl_cyclase"/>
</dbReference>
<keyword evidence="5" id="KW-1185">Reference proteome</keyword>
<reference evidence="4 5" key="1">
    <citation type="submission" date="2019-03" db="EMBL/GenBank/DDBJ databases">
        <title>Draft genome of Massilia hortus sp. nov., a novel bacterial species of the Oxalobacteraceae family.</title>
        <authorList>
            <person name="Peta V."/>
            <person name="Raths R."/>
            <person name="Bucking H."/>
        </authorList>
    </citation>
    <scope>NUCLEOTIDE SEQUENCE [LARGE SCALE GENOMIC DNA]</scope>
    <source>
        <strain evidence="4 5">ONC3</strain>
    </source>
</reference>
<feature type="transmembrane region" description="Helical" evidence="2">
    <location>
        <begin position="21"/>
        <end position="41"/>
    </location>
</feature>
<dbReference type="Gene3D" id="3.30.70.270">
    <property type="match status" value="1"/>
</dbReference>
<keyword evidence="2" id="KW-1133">Transmembrane helix</keyword>
<dbReference type="CDD" id="cd01949">
    <property type="entry name" value="GGDEF"/>
    <property type="match status" value="1"/>
</dbReference>
<feature type="coiled-coil region" evidence="1">
    <location>
        <begin position="373"/>
        <end position="404"/>
    </location>
</feature>
<dbReference type="InterPro" id="IPR000160">
    <property type="entry name" value="GGDEF_dom"/>
</dbReference>
<dbReference type="PROSITE" id="PS50887">
    <property type="entry name" value="GGDEF"/>
    <property type="match status" value="1"/>
</dbReference>
<evidence type="ECO:0000313" key="4">
    <source>
        <dbReference type="EMBL" id="TFW34657.1"/>
    </source>
</evidence>
<dbReference type="Proteomes" id="UP000297258">
    <property type="component" value="Unassembled WGS sequence"/>
</dbReference>
<dbReference type="GO" id="GO:0003824">
    <property type="term" value="F:catalytic activity"/>
    <property type="evidence" value="ECO:0007669"/>
    <property type="project" value="UniProtKB-ARBA"/>
</dbReference>
<evidence type="ECO:0000259" key="3">
    <source>
        <dbReference type="PROSITE" id="PS50887"/>
    </source>
</evidence>
<dbReference type="FunFam" id="3.30.70.270:FF:000001">
    <property type="entry name" value="Diguanylate cyclase domain protein"/>
    <property type="match status" value="1"/>
</dbReference>
<evidence type="ECO:0000313" key="5">
    <source>
        <dbReference type="Proteomes" id="UP000297258"/>
    </source>
</evidence>
<keyword evidence="1" id="KW-0175">Coiled coil</keyword>
<dbReference type="Gene3D" id="3.30.450.20">
    <property type="entry name" value="PAS domain"/>
    <property type="match status" value="1"/>
</dbReference>
<accession>A0A4Y9T4Q1</accession>
<evidence type="ECO:0000256" key="1">
    <source>
        <dbReference type="SAM" id="Coils"/>
    </source>
</evidence>
<comment type="caution">
    <text evidence="4">The sequence shown here is derived from an EMBL/GenBank/DDBJ whole genome shotgun (WGS) entry which is preliminary data.</text>
</comment>
<feature type="transmembrane region" description="Helical" evidence="2">
    <location>
        <begin position="307"/>
        <end position="327"/>
    </location>
</feature>
<proteinExistence type="predicted"/>
<organism evidence="4 5">
    <name type="scientific">Massilia horti</name>
    <dbReference type="NCBI Taxonomy" id="2562153"/>
    <lineage>
        <taxon>Bacteria</taxon>
        <taxon>Pseudomonadati</taxon>
        <taxon>Pseudomonadota</taxon>
        <taxon>Betaproteobacteria</taxon>
        <taxon>Burkholderiales</taxon>
        <taxon>Oxalobacteraceae</taxon>
        <taxon>Telluria group</taxon>
        <taxon>Massilia</taxon>
    </lineage>
</organism>
<dbReference type="RefSeq" id="WP_135188384.1">
    <property type="nucleotide sequence ID" value="NZ_SPUM01000023.1"/>
</dbReference>
<dbReference type="Pfam" id="PF00990">
    <property type="entry name" value="GGDEF"/>
    <property type="match status" value="1"/>
</dbReference>
<gene>
    <name evidence="4" type="ORF">E4O92_03605</name>
</gene>
<dbReference type="InterPro" id="IPR029787">
    <property type="entry name" value="Nucleotide_cyclase"/>
</dbReference>